<evidence type="ECO:0000256" key="4">
    <source>
        <dbReference type="ARBA" id="ARBA00022771"/>
    </source>
</evidence>
<feature type="compositionally biased region" description="Basic and acidic residues" evidence="14">
    <location>
        <begin position="366"/>
        <end position="381"/>
    </location>
</feature>
<evidence type="ECO:0000256" key="2">
    <source>
        <dbReference type="ARBA" id="ARBA00007092"/>
    </source>
</evidence>
<keyword evidence="3 10" id="KW-0479">Metal-binding</keyword>
<accession>A0A8B7XRG1</accession>
<dbReference type="InterPro" id="IPR036691">
    <property type="entry name" value="Endo/exonu/phosph_ase_sf"/>
</dbReference>
<evidence type="ECO:0000313" key="17">
    <source>
        <dbReference type="RefSeq" id="XP_022082585.1"/>
    </source>
</evidence>
<dbReference type="CDD" id="cd09088">
    <property type="entry name" value="Ape2-like_AP-endo"/>
    <property type="match status" value="1"/>
</dbReference>
<feature type="active site" evidence="9">
    <location>
        <position position="142"/>
    </location>
</feature>
<dbReference type="GeneID" id="110974927"/>
<feature type="site" description="Important for catalytic activity" evidence="11">
    <location>
        <position position="288"/>
    </location>
</feature>
<dbReference type="Proteomes" id="UP000694845">
    <property type="component" value="Unplaced"/>
</dbReference>
<keyword evidence="13" id="KW-0227">DNA damage</keyword>
<evidence type="ECO:0000259" key="15">
    <source>
        <dbReference type="PROSITE" id="PS51999"/>
    </source>
</evidence>
<gene>
    <name evidence="17" type="primary">LOC110974927</name>
</gene>
<comment type="similarity">
    <text evidence="2 13">Belongs to the DNA repair enzymes AP/ExoA family.</text>
</comment>
<evidence type="ECO:0000256" key="9">
    <source>
        <dbReference type="PIRSR" id="PIRSR604808-1"/>
    </source>
</evidence>
<evidence type="ECO:0000256" key="6">
    <source>
        <dbReference type="ARBA" id="ARBA00022833"/>
    </source>
</evidence>
<sequence>MNILTWNINGIRASKVAIKELLDSLDSDIICLQETKVTRDLLDDAIVNVDGYSSYFSFSRKRTGYSGVATYCRNSVTPSRAEEGLTGRLAKGSDDIGCYGNQTSFTNEELQSLDSEGRAIVTQHTIKDTEGGLHELVVINVYCPRADPDNQERMAYKLHFYNLLQLRAEALVKAGRHVVVVGDINASHRRIDNCDPGPDFEEHPGRQWLNSFLHDNTPGKLSSETETSLTLTNDSESSSNKQQHKPSDSSPRIFVDTFRRFHPTRQKAFTCWSTRTGARQTNYGTRIDYIFTNVGLFQRMVTSCDIMPEVEGSDHCPVKASMSCEPVPSTKLPELCSRNMPEFLGKQQKLLSFFQKLSPSKVALARKVEMQESRPRDDSKLGLKRTGSDPGSHRSQKKFKMDPIEPRRGSLMNFFPKKKSQEADSGNKMTDADVVTKPELVKSTSMPPADLNAMIDNNTNGGSPDTCISETSLNLKSKRFSQDSLTDGSNRSKANSASVWKQLLSGPPPAPACKGHNEPCLLRTVKKPGPNLGKKFYVCPRPEGHKNNPEARCNTFIWVTKAK</sequence>
<dbReference type="Pfam" id="PF03372">
    <property type="entry name" value="Exo_endo_phos"/>
    <property type="match status" value="1"/>
</dbReference>
<dbReference type="GO" id="GO:0005634">
    <property type="term" value="C:nucleus"/>
    <property type="evidence" value="ECO:0007669"/>
    <property type="project" value="TreeGrafter"/>
</dbReference>
<feature type="site" description="Interaction with DNA substrate" evidence="11">
    <location>
        <position position="315"/>
    </location>
</feature>
<keyword evidence="10" id="KW-0464">Manganese</keyword>
<evidence type="ECO:0000256" key="5">
    <source>
        <dbReference type="ARBA" id="ARBA00022801"/>
    </source>
</evidence>
<dbReference type="PROSITE" id="PS51435">
    <property type="entry name" value="AP_NUCLEASE_F1_4"/>
    <property type="match status" value="1"/>
</dbReference>
<feature type="binding site" evidence="10">
    <location>
        <position position="314"/>
    </location>
    <ligand>
        <name>Mg(2+)</name>
        <dbReference type="ChEBI" id="CHEBI:18420"/>
        <label>1</label>
    </ligand>
</feature>
<evidence type="ECO:0000256" key="11">
    <source>
        <dbReference type="PIRSR" id="PIRSR604808-3"/>
    </source>
</evidence>
<feature type="binding site" evidence="10">
    <location>
        <position position="183"/>
    </location>
    <ligand>
        <name>Mg(2+)</name>
        <dbReference type="ChEBI" id="CHEBI:18420"/>
        <label>1</label>
    </ligand>
</feature>
<dbReference type="GO" id="GO:0008311">
    <property type="term" value="F:double-stranded DNA 3'-5' DNA exonuclease activity"/>
    <property type="evidence" value="ECO:0007669"/>
    <property type="project" value="UniProtKB-EC"/>
</dbReference>
<protein>
    <recommendedName>
        <fullName evidence="13">DNA-(apurinic or apyrimidinic site) endonuclease</fullName>
        <ecNumber evidence="13">3.1.-.-</ecNumber>
    </recommendedName>
</protein>
<feature type="site" description="Transition state stabilizer" evidence="11">
    <location>
        <position position="185"/>
    </location>
</feature>
<feature type="binding site" evidence="10">
    <location>
        <position position="7"/>
    </location>
    <ligand>
        <name>Mg(2+)</name>
        <dbReference type="ChEBI" id="CHEBI:18420"/>
        <label>1</label>
    </ligand>
</feature>
<dbReference type="NCBIfam" id="TIGR00633">
    <property type="entry name" value="xth"/>
    <property type="match status" value="1"/>
</dbReference>
<evidence type="ECO:0000256" key="14">
    <source>
        <dbReference type="SAM" id="MobiDB-lite"/>
    </source>
</evidence>
<feature type="domain" description="GRF-type" evidence="15">
    <location>
        <begin position="513"/>
        <end position="562"/>
    </location>
</feature>
<dbReference type="EC" id="3.1.-.-" evidence="13"/>
<feature type="binding site" evidence="10">
    <location>
        <position position="185"/>
    </location>
    <ligand>
        <name>Mg(2+)</name>
        <dbReference type="ChEBI" id="CHEBI:18420"/>
        <label>1</label>
    </ligand>
</feature>
<keyword evidence="16" id="KW-1185">Reference proteome</keyword>
<keyword evidence="5" id="KW-0378">Hydrolase</keyword>
<evidence type="ECO:0000256" key="3">
    <source>
        <dbReference type="ARBA" id="ARBA00022723"/>
    </source>
</evidence>
<evidence type="ECO:0000256" key="1">
    <source>
        <dbReference type="ARBA" id="ARBA00000493"/>
    </source>
</evidence>
<dbReference type="CTD" id="27301"/>
<feature type="compositionally biased region" description="Low complexity" evidence="14">
    <location>
        <begin position="221"/>
        <end position="240"/>
    </location>
</feature>
<dbReference type="InterPro" id="IPR010666">
    <property type="entry name" value="Znf_GRF"/>
</dbReference>
<dbReference type="PROSITE" id="PS51999">
    <property type="entry name" value="ZF_GRF"/>
    <property type="match status" value="1"/>
</dbReference>
<dbReference type="RefSeq" id="XP_022082585.1">
    <property type="nucleotide sequence ID" value="XM_022226893.1"/>
</dbReference>
<feature type="region of interest" description="Disordered" evidence="14">
    <location>
        <begin position="219"/>
        <end position="252"/>
    </location>
</feature>
<keyword evidence="13" id="KW-0234">DNA repair</keyword>
<proteinExistence type="inferred from homology"/>
<dbReference type="GO" id="GO:0006284">
    <property type="term" value="P:base-excision repair"/>
    <property type="evidence" value="ECO:0007669"/>
    <property type="project" value="TreeGrafter"/>
</dbReference>
<evidence type="ECO:0000256" key="10">
    <source>
        <dbReference type="PIRSR" id="PIRSR604808-2"/>
    </source>
</evidence>
<keyword evidence="4 12" id="KW-0863">Zinc-finger</keyword>
<keyword evidence="6" id="KW-0862">Zinc</keyword>
<feature type="compositionally biased region" description="Basic and acidic residues" evidence="14">
    <location>
        <begin position="399"/>
        <end position="408"/>
    </location>
</feature>
<dbReference type="Gene3D" id="3.60.10.10">
    <property type="entry name" value="Endonuclease/exonuclease/phosphatase"/>
    <property type="match status" value="1"/>
</dbReference>
<dbReference type="OMA" id="SFWICPR"/>
<dbReference type="GO" id="GO:0003906">
    <property type="term" value="F:DNA-(apurinic or apyrimidinic site) endonuclease activity"/>
    <property type="evidence" value="ECO:0007669"/>
    <property type="project" value="TreeGrafter"/>
</dbReference>
<evidence type="ECO:0000256" key="7">
    <source>
        <dbReference type="ARBA" id="ARBA00022842"/>
    </source>
</evidence>
<dbReference type="KEGG" id="aplc:110974927"/>
<dbReference type="Pfam" id="PF06839">
    <property type="entry name" value="Zn_ribbon_GRF"/>
    <property type="match status" value="1"/>
</dbReference>
<evidence type="ECO:0000256" key="12">
    <source>
        <dbReference type="PROSITE-ProRule" id="PRU01343"/>
    </source>
</evidence>
<comment type="cofactor">
    <cofactor evidence="10 13">
        <name>Mg(2+)</name>
        <dbReference type="ChEBI" id="CHEBI:18420"/>
    </cofactor>
    <cofactor evidence="10 13">
        <name>Mn(2+)</name>
        <dbReference type="ChEBI" id="CHEBI:29035"/>
    </cofactor>
    <text evidence="10 13">Probably binds two magnesium or manganese ions per subunit.</text>
</comment>
<feature type="region of interest" description="Disordered" evidence="14">
    <location>
        <begin position="365"/>
        <end position="411"/>
    </location>
</feature>
<keyword evidence="7 10" id="KW-0460">Magnesium</keyword>
<feature type="binding site" evidence="10">
    <location>
        <position position="315"/>
    </location>
    <ligand>
        <name>Mg(2+)</name>
        <dbReference type="ChEBI" id="CHEBI:18420"/>
        <label>1</label>
    </ligand>
</feature>
<keyword evidence="8" id="KW-0539">Nucleus</keyword>
<name>A0A8B7XRG1_ACAPL</name>
<dbReference type="SUPFAM" id="SSF56219">
    <property type="entry name" value="DNase I-like"/>
    <property type="match status" value="1"/>
</dbReference>
<reference evidence="17" key="1">
    <citation type="submission" date="2025-08" db="UniProtKB">
        <authorList>
            <consortium name="RefSeq"/>
        </authorList>
    </citation>
    <scope>IDENTIFICATION</scope>
</reference>
<dbReference type="OrthoDB" id="391817at2759"/>
<dbReference type="GO" id="GO:0008081">
    <property type="term" value="F:phosphoric diester hydrolase activity"/>
    <property type="evidence" value="ECO:0007669"/>
    <property type="project" value="TreeGrafter"/>
</dbReference>
<dbReference type="AlphaFoldDB" id="A0A8B7XRG1"/>
<dbReference type="PANTHER" id="PTHR22748:SF4">
    <property type="entry name" value="DNA-(APURINIC OR APYRIMIDINIC SITE) ENDONUCLEASE 2"/>
    <property type="match status" value="1"/>
</dbReference>
<dbReference type="InterPro" id="IPR005135">
    <property type="entry name" value="Endo/exonuclease/phosphatase"/>
</dbReference>
<evidence type="ECO:0000256" key="13">
    <source>
        <dbReference type="RuleBase" id="RU362131"/>
    </source>
</evidence>
<feature type="binding site" evidence="10">
    <location>
        <position position="34"/>
    </location>
    <ligand>
        <name>Mg(2+)</name>
        <dbReference type="ChEBI" id="CHEBI:18420"/>
        <label>1</label>
    </ligand>
</feature>
<feature type="active site" description="Proton donor/acceptor" evidence="9">
    <location>
        <position position="183"/>
    </location>
</feature>
<dbReference type="GO" id="GO:0008270">
    <property type="term" value="F:zinc ion binding"/>
    <property type="evidence" value="ECO:0007669"/>
    <property type="project" value="UniProtKB-KW"/>
</dbReference>
<dbReference type="PANTHER" id="PTHR22748">
    <property type="entry name" value="AP ENDONUCLEASE"/>
    <property type="match status" value="1"/>
</dbReference>
<dbReference type="InterPro" id="IPR004808">
    <property type="entry name" value="AP_endonuc_1"/>
</dbReference>
<evidence type="ECO:0000256" key="8">
    <source>
        <dbReference type="ARBA" id="ARBA00023242"/>
    </source>
</evidence>
<organism evidence="16 17">
    <name type="scientific">Acanthaster planci</name>
    <name type="common">Crown-of-thorns starfish</name>
    <dbReference type="NCBI Taxonomy" id="133434"/>
    <lineage>
        <taxon>Eukaryota</taxon>
        <taxon>Metazoa</taxon>
        <taxon>Echinodermata</taxon>
        <taxon>Eleutherozoa</taxon>
        <taxon>Asterozoa</taxon>
        <taxon>Asteroidea</taxon>
        <taxon>Valvatacea</taxon>
        <taxon>Valvatida</taxon>
        <taxon>Acanthasteridae</taxon>
        <taxon>Acanthaster</taxon>
    </lineage>
</organism>
<evidence type="ECO:0000313" key="16">
    <source>
        <dbReference type="Proteomes" id="UP000694845"/>
    </source>
</evidence>
<feature type="active site" description="Proton acceptor" evidence="9">
    <location>
        <position position="315"/>
    </location>
</feature>
<comment type="catalytic activity">
    <reaction evidence="1">
        <text>Exonucleolytic cleavage in the 3'- to 5'-direction to yield nucleoside 5'-phosphates.</text>
        <dbReference type="EC" id="3.1.11.2"/>
    </reaction>
</comment>